<dbReference type="EMBL" id="AMEQ01000027">
    <property type="protein sequence ID" value="EKY01248.1"/>
    <property type="molecule type" value="Genomic_DNA"/>
</dbReference>
<dbReference type="RefSeq" id="WP_005469437.1">
    <property type="nucleotide sequence ID" value="NZ_KB291047.1"/>
</dbReference>
<evidence type="ECO:0000313" key="3">
    <source>
        <dbReference type="Proteomes" id="UP000010408"/>
    </source>
</evidence>
<dbReference type="PROSITE" id="PS51257">
    <property type="entry name" value="PROKAR_LIPOPROTEIN"/>
    <property type="match status" value="1"/>
</dbReference>
<name>L1ND09_9PORP</name>
<dbReference type="PATRIC" id="fig|1127696.3.peg.876"/>
<organism evidence="2 3">
    <name type="scientific">Porphyromonas catoniae F0037</name>
    <dbReference type="NCBI Taxonomy" id="1127696"/>
    <lineage>
        <taxon>Bacteria</taxon>
        <taxon>Pseudomonadati</taxon>
        <taxon>Bacteroidota</taxon>
        <taxon>Bacteroidia</taxon>
        <taxon>Bacteroidales</taxon>
        <taxon>Porphyromonadaceae</taxon>
        <taxon>Porphyromonas</taxon>
    </lineage>
</organism>
<proteinExistence type="predicted"/>
<dbReference type="Pfam" id="PF10988">
    <property type="entry name" value="DUF2807"/>
    <property type="match status" value="1"/>
</dbReference>
<evidence type="ECO:0000313" key="2">
    <source>
        <dbReference type="EMBL" id="EKY01248.1"/>
    </source>
</evidence>
<evidence type="ECO:0000259" key="1">
    <source>
        <dbReference type="Pfam" id="PF10988"/>
    </source>
</evidence>
<gene>
    <name evidence="2" type="ORF">HMPREF9134_00965</name>
</gene>
<dbReference type="AlphaFoldDB" id="L1ND09"/>
<accession>L1ND09</accession>
<protein>
    <recommendedName>
        <fullName evidence="1">Putative auto-transporter adhesin head GIN domain-containing protein</fullName>
    </recommendedName>
</protein>
<comment type="caution">
    <text evidence="2">The sequence shown here is derived from an EMBL/GenBank/DDBJ whole genome shotgun (WGS) entry which is preliminary data.</text>
</comment>
<sequence>MTRIRSFIFALTLGFFSLVTLGCDGMEVSRKGFTAVENPNQLPECGFFLLDFPIDATIHLGEKTRIVFPEDFPKDVRDDIEILTKDDMLLVASKGNSESILLGRKHQRMNLKIDVYLPSLRGLESTHASLIKVADSLKVKEFSAMASGASRIMGLVLQSDSVALSASGASQIEANVTGSEALLVLASGASHVQLVGSSLSAQVSVSGASVCNAKAFTARNTEFLISGASQASISTVDSISYSVSGASTLSYQGSPVVGSSSVTGASTVARK</sequence>
<reference evidence="2 3" key="1">
    <citation type="submission" date="2012-05" db="EMBL/GenBank/DDBJ databases">
        <authorList>
            <person name="Weinstock G."/>
            <person name="Sodergren E."/>
            <person name="Lobos E.A."/>
            <person name="Fulton L."/>
            <person name="Fulton R."/>
            <person name="Courtney L."/>
            <person name="Fronick C."/>
            <person name="O'Laughlin M."/>
            <person name="Godfrey J."/>
            <person name="Wilson R.M."/>
            <person name="Miner T."/>
            <person name="Farmer C."/>
            <person name="Delehaunty K."/>
            <person name="Cordes M."/>
            <person name="Minx P."/>
            <person name="Tomlinson C."/>
            <person name="Chen J."/>
            <person name="Wollam A."/>
            <person name="Pepin K.H."/>
            <person name="Bhonagiri V."/>
            <person name="Zhang X."/>
            <person name="Suruliraj S."/>
            <person name="Warren W."/>
            <person name="Mitreva M."/>
            <person name="Mardis E.R."/>
            <person name="Wilson R.K."/>
        </authorList>
    </citation>
    <scope>NUCLEOTIDE SEQUENCE [LARGE SCALE GENOMIC DNA]</scope>
    <source>
        <strain evidence="2 3">F0037</strain>
    </source>
</reference>
<dbReference type="Gene3D" id="2.160.20.120">
    <property type="match status" value="1"/>
</dbReference>
<feature type="domain" description="Putative auto-transporter adhesin head GIN" evidence="1">
    <location>
        <begin position="74"/>
        <end position="255"/>
    </location>
</feature>
<dbReference type="Proteomes" id="UP000010408">
    <property type="component" value="Unassembled WGS sequence"/>
</dbReference>
<dbReference type="InterPro" id="IPR021255">
    <property type="entry name" value="DUF2807"/>
</dbReference>
<dbReference type="STRING" id="1127696.HMPREF9134_00965"/>
<dbReference type="HOGENOM" id="CLU_1026209_0_0_10"/>